<reference evidence="3 4" key="1">
    <citation type="submission" date="2018-01" db="EMBL/GenBank/DDBJ databases">
        <title>Draft genome of the type strain Pseudomonas oceani DSM 100277 isolated from the deep water in Okinawa trough, northwestern Pacific Ocean.</title>
        <authorList>
            <person name="Gomila M."/>
            <person name="Mulet M."/>
            <person name="Garcia-Valdes E."/>
            <person name="Lalucat J."/>
        </authorList>
    </citation>
    <scope>NUCLEOTIDE SEQUENCE [LARGE SCALE GENOMIC DNA]</scope>
    <source>
        <strain evidence="3 4">DSM 100277</strain>
    </source>
</reference>
<proteinExistence type="predicted"/>
<feature type="compositionally biased region" description="Low complexity" evidence="1">
    <location>
        <begin position="423"/>
        <end position="434"/>
    </location>
</feature>
<feature type="region of interest" description="Disordered" evidence="1">
    <location>
        <begin position="923"/>
        <end position="952"/>
    </location>
</feature>
<dbReference type="OrthoDB" id="5192166at2"/>
<feature type="region of interest" description="Disordered" evidence="1">
    <location>
        <begin position="1438"/>
        <end position="1466"/>
    </location>
</feature>
<dbReference type="InterPro" id="IPR015919">
    <property type="entry name" value="Cadherin-like_sf"/>
</dbReference>
<feature type="compositionally biased region" description="Polar residues" evidence="1">
    <location>
        <begin position="934"/>
        <end position="945"/>
    </location>
</feature>
<dbReference type="InterPro" id="IPR010221">
    <property type="entry name" value="VCBS_dom"/>
</dbReference>
<feature type="region of interest" description="Disordered" evidence="1">
    <location>
        <begin position="351"/>
        <end position="370"/>
    </location>
</feature>
<dbReference type="InterPro" id="IPR013783">
    <property type="entry name" value="Ig-like_fold"/>
</dbReference>
<evidence type="ECO:0000259" key="2">
    <source>
        <dbReference type="Pfam" id="PF17803"/>
    </source>
</evidence>
<dbReference type="GO" id="GO:0005509">
    <property type="term" value="F:calcium ion binding"/>
    <property type="evidence" value="ECO:0007669"/>
    <property type="project" value="InterPro"/>
</dbReference>
<feature type="domain" description="RapA2 cadherin-like" evidence="2">
    <location>
        <begin position="392"/>
        <end position="481"/>
    </location>
</feature>
<dbReference type="InterPro" id="IPR040853">
    <property type="entry name" value="RapA2_cadherin-like"/>
</dbReference>
<comment type="caution">
    <text evidence="3">The sequence shown here is derived from an EMBL/GenBank/DDBJ whole genome shotgun (WGS) entry which is preliminary data.</text>
</comment>
<gene>
    <name evidence="3" type="ORF">C1949_14715</name>
</gene>
<feature type="domain" description="RapA2 cadherin-like" evidence="2">
    <location>
        <begin position="656"/>
        <end position="738"/>
    </location>
</feature>
<feature type="region of interest" description="Disordered" evidence="1">
    <location>
        <begin position="1694"/>
        <end position="1722"/>
    </location>
</feature>
<feature type="region of interest" description="Disordered" evidence="1">
    <location>
        <begin position="408"/>
        <end position="437"/>
    </location>
</feature>
<name>A0A2P4ESE1_9GAMM</name>
<dbReference type="EMBL" id="PPSK01000016">
    <property type="protein sequence ID" value="POB01960.1"/>
    <property type="molecule type" value="Genomic_DNA"/>
</dbReference>
<evidence type="ECO:0000313" key="4">
    <source>
        <dbReference type="Proteomes" id="UP000243451"/>
    </source>
</evidence>
<feature type="compositionally biased region" description="Polar residues" evidence="1">
    <location>
        <begin position="1705"/>
        <end position="1716"/>
    </location>
</feature>
<accession>A0A2P4ESE1</accession>
<dbReference type="GO" id="GO:0016020">
    <property type="term" value="C:membrane"/>
    <property type="evidence" value="ECO:0007669"/>
    <property type="project" value="InterPro"/>
</dbReference>
<evidence type="ECO:0000313" key="3">
    <source>
        <dbReference type="EMBL" id="POB01960.1"/>
    </source>
</evidence>
<dbReference type="Pfam" id="PF17963">
    <property type="entry name" value="Big_9"/>
    <property type="match status" value="2"/>
</dbReference>
<keyword evidence="4" id="KW-1185">Reference proteome</keyword>
<protein>
    <recommendedName>
        <fullName evidence="2">RapA2 cadherin-like domain-containing protein</fullName>
    </recommendedName>
</protein>
<feature type="compositionally biased region" description="Polar residues" evidence="1">
    <location>
        <begin position="1450"/>
        <end position="1459"/>
    </location>
</feature>
<dbReference type="Gene3D" id="2.60.40.10">
    <property type="entry name" value="Immunoglobulins"/>
    <property type="match status" value="6"/>
</dbReference>
<dbReference type="SUPFAM" id="SSF49313">
    <property type="entry name" value="Cadherin-like"/>
    <property type="match status" value="1"/>
</dbReference>
<dbReference type="Proteomes" id="UP000243451">
    <property type="component" value="Unassembled WGS sequence"/>
</dbReference>
<feature type="compositionally biased region" description="Polar residues" evidence="1">
    <location>
        <begin position="351"/>
        <end position="364"/>
    </location>
</feature>
<dbReference type="Pfam" id="PF17803">
    <property type="entry name" value="Cadherin_4"/>
    <property type="match status" value="2"/>
</dbReference>
<dbReference type="NCBIfam" id="TIGR01965">
    <property type="entry name" value="VCBS_repeat"/>
    <property type="match status" value="6"/>
</dbReference>
<sequence length="4067" mass="415589">MECNQVRARGLGGQGHENEVTMNTLITVVTLVGEAWALASGGARRELQAGDRLLASETLIVEPGAQVDVDFGDNQVISFVGEQSMPVEDFSELVAQVSVPQSPQSPQPIESLTAEAGTAARSEPTADVPVTLQGSKFIQLVRIAEIIESDGLSPLAVARIEETLRPLDMGYPAYPRDIDDWREHRGGDEHGEGLPARRPGVDVELQGAGEDGIYNAAEIGSDGTVSALVTLDDQVRAGDKLVVTDGDDNVLLERMVTEQDLLDGVVVEVPVAVGQTDVVVKATVSVDNGNSASSDDNKPVDNIAPEPLVSEREDADTDVIDLDLDSYFSDSSPISYEVQGLPPGLSFDPQSGRITGTLDNSASQGGDGSDGRYTVTIVATDSAGNATTHELAWTVTNPAPTAADDTNSIAEDGPATAGNVITGEGADNGSAAADSDPDGDDLLVVGVEAGASGSDPVGNVGATVTGQYGELVLNADGSYSYVLDNDNPLVNALKDGDTLTEVFTYRISDGEGGEDTATLTITINGNTDGAPGVSVDDLNGAEVGDNSIAEDATTPVTGTFTVTAPDGLKQISVGGITVTAEQLDNLGTTPVNITGSEGQLTLTGFNETTGEVTYRYQQTGTAKDHNAGDDSVTDSFPIIVTDNADESTAPSDLVILITDTAPVANADTNSVTEDSAIPATGNVISDTGSGEDDIGADTTTVTGVSTGTVTTELSGSVGSSVTGSYGTLVLGSDGEYSYVLDDSNADVNALKDGDSLTDTFSYTIKDADGDWSTTTLTITINGNTDGAPGVSVSDLNGAEVGDNSIAEDATTPVTGTFTVTAPDGLKQISVGGITVTAEQLDNLGTSPVNITGSEGQLTLTGFNETTGEVTYRYQQSGTSKDHNAGDNSVTDSFPIIVTDNADESTAPSDLVILITDTAPVANADTNSVDEDSGTPATGNVISDSGSGEDDVGADTTTVTGVTTGTAGGELTGAVGGNVVGSYGTLVLGSDGEYSYVLDDANADVNALKDGDSLTDTFSYTIKDADGDWSTTTLTITINGNTDGAPGVSVNDLNGAEVGDNSIAEDATTPVAGTFTVTAPDGLKQISVGGITVTAEQLGNLGTTPVNITGSEGQLTLTGFDEVTGEVTYRYQQTGTAKDHSAGDDSVTDSFPIIVTDNADESTAPSDLVILITDTAPEANADTNSVDEDSGTPATGNVISDTGSGEDDLGADATTVTGVSTGTVTTELTGSVGSSVTGSYGTLVLGSDGEYSYVLDDTNADVNALKDGDSLTDTFSYTIKDADGDWSTTTLTITINGNTDGAPGVSVSDLNGAEVGDNSIAEDAMTPVTGIFTVTAPDGLKQISVGGETVSAEQLADLSTTPVVINGSEGQLTLTGFDGTTGEVTYRYQQSGTSKDHSAGDDSVTDSFPIIVTDNADESTTPDNLVILITDTAPVANADTNSVDEDLGTPATGNVISDTGSGEDDIGADTTTVTGVSTGTVTTELSGSVGSSVTGSYGTLVLGSDGEYSYVLDDTNADVNALKDGDSLTDTFSYTIKDADGDWSTTTLTITINGNTDGAPGVSVSDLNGAEVGDNSIAEDATVPVTGTFTVTAPDGLKQISVGGITVTAEQLDNLGTTPVNITGSEGQLTLTGFNETTGEVTYRYQQTGTAKDHSAGDDSVTDSFPIIVTDNADESTAPSDLVILITDTAPVANADTNSVDEDSGTPATGNVISDSGSGEDDLGADATTVTGVATGTASGELTGAVGGNVVGSYGTLVLGSDGEYSYVLDDSNADVNALKDGDSLTDTFSYTIKDADGDWSTTTLTITINGNTDGAPLLTPNDGNGSGTGIEAAGDATVYESGLTTDGPGMQLATVAGSIQLNTADGLASVTLGDGANAVTLTLAQLQSLGTTPQQITTPYGTLTLTGLSATDSVGGVPTAAELQYSYTLDRPYDNEQAGEDDNAIDAITAVVTDAGGASHTDQLQINIVDDAPSVGTAENASVTEAGLAGGSREGEGGAPTSVSGDLDVRVGADNTAGSGVADVTFAANQATLEALGLSAGYDGSGDPVMLQYVISADGHTLTAFSGDGRSAGDQVFVVSINDSSSSDASYTFTLNRPLNHGGATSLNLPFAYDVVDGDGDNDNGDFVITIEDDAPVTSKSITVDEDSLAGNAANTFNTSADANPENTTVYDVNGVPLTATTNGDGSVTYSYPAGTDVADKHFFGTVTVNSNGSITFVPEPNYSNHDGADSFRYETVNGSDIASVTVTVNVTPVADAPQLSTDAATVTTNEDVAVALGLNAPAVVDSGDQNGAGVAGDNPELLGVITLSGIPEGAVLLDASNGDAPLYESTGDAITIVISDGTHISGLAGNTLTLTQQQFEALKVLPPEDAHENFTVEMRVTSYEVDNTGTPIPGVAGAESSTSVVVDVAAVTDPVSLSFADDTDTRSLSINEDSTYDLAAALKVEYPDNDGNSLPDVDGSEERWFEIAGLPEGSTVTTADGVIVVTAANPVVTVPAGGLSTSATGLPQMDITPPADYSGAAVAVTVTLKSQDRDDDSAGAAPVVEQDSVTLNLQVDPVADAPDVEGVTAPEDTAVNFLANVSPGDTDGSEELTGITIKDIPAGWVIEDHEGNPLTPTGGQLVIDPADVLSGDYKSYTIKAPGHSSLDTTLTLDISVRDNSNDGAVGPANQTFTDIQLEVQVTPVAETVDTDSNDAGGNDVTLTPGHDYLTPGAEDAWFSLGQESGFNLADNWSNEDSASEKVFALLTPELVVGDGSNTDAIGSSFRYSTDGGTTWVTQVYGGDPIEVPVEYLDTLQFKAAPDFSGSFSIDVQAVTRDYDEDDLAGRNVDELSPAELAALSYNEAVSGNAVLTNVFIAPVADTATTTVTAHVRGLEDEAMPLSIRPSSSDPSETFNVTISAIPDGTTLVYDGITLTQDATGLPAGFSIVSTGDGSWSVAIDDFDPAKGGAMTITAPPNSNEPFTLTVDTVSVDTLTIPGDPNSPYVSESSAYQLDILVSPKGVADSAELTIVDPADQSFQEADVDANGGVPLNQLVTGASLTDSDGSEVLSFKVSNLPAGFTLIGGTLIGDGVWSLTEAQLQTAVLVTPPNFNGTASFDLYAVTTENDGDSLTDPHVVSVRVEPSPEASINLTASIDEDVSTALSFGIQHQNGDTDEQLDAVWLSVLDVDGATDFTLTYGSGGVSLAQAVSDGLPGITLEDGWYKLSGDALNSIHAQGRENWSGSAEIDVRYLITDPAADGTVSDVQSATDGSYSITVNPITDQPVLTVTSGADSSLAAPANVVVELNIANQGGDYDGSEQLNRILLDNVPDGVIVENGEYLGNGQWMLVPETAFNGQLTPSVTLRVQARAGGLDDHQITVTVITEDANNGQQLSDSTSVSLSTTFAEGEPAQPAEILQWEQSAFEPTEDTAFSLGEGINASIEDGVTDNGFTVTLTDLPAGTTVSGMRLTVIDGQEVWTASGVGGDAELQTLLDSIVVTPPADWNKHDGDFVYDAKLTTYVPSGGRAEAAITMQQSVIPVTDDADVLISAPAVAEGNDVEISIDLSNPADDPNWTLIDGNIYLTLDEPTAMQGGVLQDSSGNPLTLTSVTGVSGVPDGSYYVIDVAAGGNSVDLRYTPVDQHVSGSINLSVISRGQELDSSVVKTTTTTATATVEPVNSGYDFSVADTTGAENTFGQVTANKSNVIQLNVTDGGLVDADGSEAVGTILLSGLPNGFLVYVGDSAADATLASLGSNAGSAGDGTNTWLLGEGELPAFIGILPPAHWSGTLEQLRLIVNSQESNLSEITATEQGFSLTVEAVAEGLALTPTPSFGNEGEIIQLNLNAEMRDIEQVDATDASIETINLQFKGLGEHAAFYLDGVLISGTENVSYADGIYTLEGLTQDEVSRLGFVQSVDALGEVQVRAQTVESENGDTSAWTHEESAAWAEITTNITPQYGTAGDDQLLWTGSLINGRGGDDTIQLRFDESVTGSELSGSARNIEAIDLTGNGENSIASLSAEDVFDMTDARNTLRIDGDGAGVDSVELSASSGWTLDAGASVAGYDVYTATVSSQTVVLEVAQGVLVE</sequence>
<organism evidence="3 4">
    <name type="scientific">Halopseudomonas oceani</name>
    <dbReference type="NCBI Taxonomy" id="1708783"/>
    <lineage>
        <taxon>Bacteria</taxon>
        <taxon>Pseudomonadati</taxon>
        <taxon>Pseudomonadota</taxon>
        <taxon>Gammaproteobacteria</taxon>
        <taxon>Pseudomonadales</taxon>
        <taxon>Pseudomonadaceae</taxon>
        <taxon>Halopseudomonas</taxon>
    </lineage>
</organism>
<evidence type="ECO:0000256" key="1">
    <source>
        <dbReference type="SAM" id="MobiDB-lite"/>
    </source>
</evidence>